<protein>
    <submittedName>
        <fullName evidence="1">11923_t:CDS:1</fullName>
    </submittedName>
</protein>
<feature type="non-terminal residue" evidence="1">
    <location>
        <position position="485"/>
    </location>
</feature>
<evidence type="ECO:0000313" key="1">
    <source>
        <dbReference type="EMBL" id="CAG8730406.1"/>
    </source>
</evidence>
<dbReference type="EMBL" id="CAJVPT010042609">
    <property type="protein sequence ID" value="CAG8730406.1"/>
    <property type="molecule type" value="Genomic_DNA"/>
</dbReference>
<dbReference type="Proteomes" id="UP000789525">
    <property type="component" value="Unassembled WGS sequence"/>
</dbReference>
<reference evidence="1" key="1">
    <citation type="submission" date="2021-06" db="EMBL/GenBank/DDBJ databases">
        <authorList>
            <person name="Kallberg Y."/>
            <person name="Tangrot J."/>
            <person name="Rosling A."/>
        </authorList>
    </citation>
    <scope>NUCLEOTIDE SEQUENCE</scope>
    <source>
        <strain evidence="1">CL356</strain>
    </source>
</reference>
<proteinExistence type="predicted"/>
<gene>
    <name evidence="1" type="ORF">ACOLOM_LOCUS11598</name>
</gene>
<organism evidence="1 2">
    <name type="scientific">Acaulospora colombiana</name>
    <dbReference type="NCBI Taxonomy" id="27376"/>
    <lineage>
        <taxon>Eukaryota</taxon>
        <taxon>Fungi</taxon>
        <taxon>Fungi incertae sedis</taxon>
        <taxon>Mucoromycota</taxon>
        <taxon>Glomeromycotina</taxon>
        <taxon>Glomeromycetes</taxon>
        <taxon>Diversisporales</taxon>
        <taxon>Acaulosporaceae</taxon>
        <taxon>Acaulospora</taxon>
    </lineage>
</organism>
<accession>A0ACA9Q0P4</accession>
<feature type="non-terminal residue" evidence="1">
    <location>
        <position position="1"/>
    </location>
</feature>
<keyword evidence="2" id="KW-1185">Reference proteome</keyword>
<comment type="caution">
    <text evidence="1">The sequence shown here is derived from an EMBL/GenBank/DDBJ whole genome shotgun (WGS) entry which is preliminary data.</text>
</comment>
<name>A0ACA9Q0P4_9GLOM</name>
<evidence type="ECO:0000313" key="2">
    <source>
        <dbReference type="Proteomes" id="UP000789525"/>
    </source>
</evidence>
<sequence length="485" mass="55589">SLVKAVSKGDWILLDEINLASTETLECISGLLQDSESSLLLTEKGDSKPISRHPNFRVFACMNPATDVGKRDLPPGLRSRFSEFYVHPPDNNHDDLLAIVRQYLAGCTHGDERACADIVEFYMSVKDFVRQHKLADGSNQTPHFSMRTLTRALTFTSHIAPTYGLRRSIYESFVMTFVTQLNKESEIIIRDLLRKHLLGSVKNPAALLRQIPGEPSDGRYLQFGSFWLRMSDRPSEEIPHYILTPSVRKNLENLSRVVMSNRYPVLLQGPTSAGKTSMVHYLAKLTGHRFVRINNHEHTDLQEYIGSYISNSEGKLEFQEGILVESLRRGYWLVLDELNLAPTDVLEALNRLLDDNRELLIPETQEVIKPHNDFMLFATQNPPGLYAGRKVLSRAFRNRFVELHFDDIPEDELETILSERCKIAPSYCKRLVQVYKQLAGRRQGTRIFEQKHGFITLRDLFRWAERGAVGYQELAEHGYMLLAER</sequence>